<feature type="region of interest" description="Disordered" evidence="2">
    <location>
        <begin position="1412"/>
        <end position="1448"/>
    </location>
</feature>
<dbReference type="PANTHER" id="PTHR45703">
    <property type="entry name" value="DYNEIN HEAVY CHAIN"/>
    <property type="match status" value="1"/>
</dbReference>
<evidence type="ECO:0000256" key="2">
    <source>
        <dbReference type="SAM" id="MobiDB-lite"/>
    </source>
</evidence>
<dbReference type="Pfam" id="PF08385">
    <property type="entry name" value="DHC_N1"/>
    <property type="match status" value="1"/>
</dbReference>
<dbReference type="InterPro" id="IPR041466">
    <property type="entry name" value="Dynein_AAA5_ext"/>
</dbReference>
<dbReference type="Pfam" id="PF12774">
    <property type="entry name" value="AAA_6"/>
    <property type="match status" value="2"/>
</dbReference>
<evidence type="ECO:0000259" key="3">
    <source>
        <dbReference type="SMART" id="SM00382"/>
    </source>
</evidence>
<dbReference type="Gene3D" id="1.20.140.100">
    <property type="entry name" value="Dynein heavy chain, N-terminal domain 2"/>
    <property type="match status" value="1"/>
</dbReference>
<keyword evidence="1" id="KW-0175">Coiled coil</keyword>
<keyword evidence="5" id="KW-1185">Reference proteome</keyword>
<feature type="region of interest" description="Disordered" evidence="2">
    <location>
        <begin position="1949"/>
        <end position="2000"/>
    </location>
</feature>
<dbReference type="InterPro" id="IPR042222">
    <property type="entry name" value="Dynein_2_N"/>
</dbReference>
<dbReference type="InterPro" id="IPR035699">
    <property type="entry name" value="AAA_6"/>
</dbReference>
<dbReference type="InterPro" id="IPR027417">
    <property type="entry name" value="P-loop_NTPase"/>
</dbReference>
<dbReference type="Gene3D" id="3.20.180.20">
    <property type="entry name" value="Dynein heavy chain, N-terminal domain 2"/>
    <property type="match status" value="1"/>
</dbReference>
<dbReference type="InterPro" id="IPR003593">
    <property type="entry name" value="AAA+_ATPase"/>
</dbReference>
<evidence type="ECO:0000256" key="1">
    <source>
        <dbReference type="SAM" id="Coils"/>
    </source>
</evidence>
<feature type="compositionally biased region" description="Basic and acidic residues" evidence="2">
    <location>
        <begin position="1951"/>
        <end position="1970"/>
    </location>
</feature>
<dbReference type="InterPro" id="IPR043157">
    <property type="entry name" value="Dynein_AAA1S"/>
</dbReference>
<dbReference type="Proteomes" id="UP001217089">
    <property type="component" value="Unassembled WGS sequence"/>
</dbReference>
<feature type="compositionally biased region" description="Polar residues" evidence="2">
    <location>
        <begin position="1422"/>
        <end position="1447"/>
    </location>
</feature>
<feature type="coiled-coil region" evidence="1">
    <location>
        <begin position="473"/>
        <end position="500"/>
    </location>
</feature>
<evidence type="ECO:0000313" key="5">
    <source>
        <dbReference type="Proteomes" id="UP001217089"/>
    </source>
</evidence>
<dbReference type="SUPFAM" id="SSF52540">
    <property type="entry name" value="P-loop containing nucleoside triphosphate hydrolases"/>
    <property type="match status" value="2"/>
</dbReference>
<feature type="compositionally biased region" description="Low complexity" evidence="2">
    <location>
        <begin position="662"/>
        <end position="676"/>
    </location>
</feature>
<dbReference type="SMART" id="SM00382">
    <property type="entry name" value="AAA"/>
    <property type="match status" value="2"/>
</dbReference>
<dbReference type="Gene3D" id="1.10.287.2620">
    <property type="match status" value="1"/>
</dbReference>
<dbReference type="InterPro" id="IPR013594">
    <property type="entry name" value="Dynein_heavy_tail"/>
</dbReference>
<dbReference type="EMBL" id="JARBDR010000337">
    <property type="protein sequence ID" value="KAJ8314952.1"/>
    <property type="molecule type" value="Genomic_DNA"/>
</dbReference>
<protein>
    <recommendedName>
        <fullName evidence="3">AAA+ ATPase domain-containing protein</fullName>
    </recommendedName>
</protein>
<dbReference type="Gene3D" id="1.10.472.130">
    <property type="match status" value="1"/>
</dbReference>
<feature type="domain" description="AAA+ ATPase" evidence="3">
    <location>
        <begin position="1750"/>
        <end position="1890"/>
    </location>
</feature>
<dbReference type="InterPro" id="IPR013602">
    <property type="entry name" value="Dynein_heavy_linker"/>
</dbReference>
<dbReference type="Gene3D" id="3.40.50.300">
    <property type="entry name" value="P-loop containing nucleotide triphosphate hydrolases"/>
    <property type="match status" value="2"/>
</dbReference>
<dbReference type="Gene3D" id="1.10.8.710">
    <property type="match status" value="1"/>
</dbReference>
<feature type="compositionally biased region" description="Polar residues" evidence="2">
    <location>
        <begin position="1984"/>
        <end position="1994"/>
    </location>
</feature>
<proteinExistence type="predicted"/>
<feature type="domain" description="AAA+ ATPase" evidence="3">
    <location>
        <begin position="2105"/>
        <end position="2269"/>
    </location>
</feature>
<dbReference type="Pfam" id="PF08393">
    <property type="entry name" value="DHC_N2"/>
    <property type="match status" value="1"/>
</dbReference>
<gene>
    <name evidence="4" type="ORF">KUTeg_007102</name>
</gene>
<dbReference type="Pfam" id="PF17852">
    <property type="entry name" value="Dynein_AAA_lid"/>
    <property type="match status" value="1"/>
</dbReference>
<dbReference type="InterPro" id="IPR026983">
    <property type="entry name" value="DHC"/>
</dbReference>
<dbReference type="PANTHER" id="PTHR45703:SF8">
    <property type="entry name" value="DYNEINS HEAVY CHAIN"/>
    <property type="match status" value="1"/>
</dbReference>
<accession>A0ABQ9FGF6</accession>
<sequence>MVCQSLMKRLLCHIWDAFCGRIRQLIDVINTLAQYNKMIAATVGLPRPRKEDFIVDDTEPDEYKYRRRQQEAQRAALEFDEQEEEGAAVPLTITVASPEARSLGAIAEDEETQEEEEVPEKYEDKRELVMTHGDEVHEVNSNQKGLTDDELSALRKYYPEEEEDEGPSVSHVIVEHLMQLTKAMSENVTTKTMLDVESKDKDRFDGYYANFGVIVQQLETFLSAYLVIIFTRQMKTNQGLDIINRFTSIQTRPGIRGSVSDKYVECFNWYEADLQEVHKIYETYKDNPQMVRNAPPVAGAIHWSRQLLKRIEDPMKSFRDNKAINLLGDFSRMVKIYNKLATALVTFESLWFTQWKNRIDHARDGLRATLFIRHPNTDEICVNADERVLELIHESKWLTRLGIQIPESANAIMQQESRFKNYKSHLELVLNEYRTVCNSIPEPLKNLFAPHIEYVEQQLQPGLNTLAWNSMNIDAFLHQIHSATSKLKNMQQKVEDIMKNKVFGTLEKISNFYLFDYDEAFSRSWPPQEFRDRMLRSTQQRSRQLQEYVKTVMDGLQTVANTLSLKKVEHQGPKAKKMAMMIDEAEALKEKQRVAEEEQYVANLIAYYRNQVYEAVLTSTCKSLATLAEATGCDHEVIRAVSAMSHQTSEDGSPRLQSGQGSRAMSAQSRASSAASERAVTSLSMLSNMTWTTEKTHEVTYLQFEVEVKFSIPNIIVEPTLDVAQDAITDVANAILEANRHIAWLGNEGKENFYTLIVDDDTVQEIMAQLGNVVDELQAIVNKHVFHFSYYNFLWKDDLHGNFKEFISAEPTMFVLKREVERFLYIEKKVLSIPKVLSVGPVCLHTDPIKDALHGFAMAWKIQYATVLHEEAKKKLDGAVLYRSNVRNRLELHVQSLDQLNSALHLLEELRDMENKIDGIYLPIETMYAKLREFELRLPRNEVEEVDQLREKWQELMELADQVREILLKERRGAFEQELDKQVKTFVVEVIQFRNAFDAQGPAVPGIPPAEAVSRLQDFQQKYILYDSKRKTLDSVAKLFGIIYKPFIELDKTGEQLDLLSQLYGLFQKFIRFDNRFRDTLWSEVDLDASYTEVETYWDECLALPSKLKDWDAYTDLKTQLQTYLAVFPLLHNLASKEIRNRHWLKVMNVTGTTFQLEANVFKLCHLLDIGLIQHKAEIEEICRGASRELELEIKMRVTEEEWTEQVLAFEHYKKRGPMFLDKAFTERLLEQLEDAQALLANMLTSRYIGPLRDEAASWAEKLKEVAEVLELWLEVQDLWQYLEAVFSNSVAARELPQEAKRFARTDKSWTKMMKRAFDARNVLTCCYGGEVPKAVLLRNVHEELEICFKSLVGYLDNKRRTFPRFYFVSDPILLAMLSRPNDLESVKPHLRSIFSSIYDVRLEEANTDLEEPTDEIGFGGSRTQLRTGSRQKTSSVISPGQRSQTPPKIDKRLTEIYLSQKLEPIAAASKTPIKRGHNVSRRSVNPSILQHGPSYLPSEGLVEDVVIRDAVAVSSVDGEIVLLEEKVNLTNGVEVWLQKLRDSVSKTLKDMNVNVIQDCNNGVAIDEWASKYPAQVCKMGMLYYWTKECDQGITEIKYDRKALQGTLKKYGTAVAKLPTVLTRGAWRTLEEPMLPLHKTRLECMIAQSLYLRDILENMCNRKLREPTDFEWRRSIRCYFHPVASDDGGSVHEDDASLQDVALQDKQEPLIWILDTPYSYGNEFYGTDAGVALTPLTEKCFLTMSQALNNFQGSVVTGPVGVGKTETVKGLANIFGNFIYTFQCSSRCDSIAVGKIVQGTAMEGCWCLFDEAQSINSEAMAVLLDHVDAVLNALKSKHNYATLGDGQEIPVKKVFGIHMTIDPSSFPTSRSLPNDVRALFRTVSVVRPDFGLILKAKCASMGFRAPSVLGARLKALTELTKDQLPSHYHHHFGIATLIGVLKRASQKRKFIRDEKSQDKGDIKGKDEASRSESQASEAPVKITLNPQQSMNAPSSVKMVPERTRKAATPNPMTAAARVEHSLVCQTIEEIIGPRLTEESMKTFKSIMDDVFAGLPEPPQMSQAPSARSRGFDIEISIKHKAVDKGLIAHKAWVNKCVQLYNISQVHSGMIVAGPPGSGKSTCIQTLIDALCVSSRGVSRQSQSSRTTNPAESAHKLVKINPLVVDDSSLMFGYLNQNHDWVDGIFTMSCRKANRNQSTTWLCLDGPLNAGWADNFNCILNGDKVLNLKNGDKLFLSDNITVIFETDSLTDASPAAIARSGIVYLDSDVLGWKPIADAWIESRTPQEIHVLQRAFQKTLDPISNFVLNDAKPQVKLSLVGMFKACLGLLSAMLADNIEIGGELHIERLYLFCLIWTFGGLLEGQERKQFSDLLKTLSTALVYQMMTEISVYLIIMWMNLVNGIRGLPEFRNRCILTVKICLVKCLLIQWKPYVQGF</sequence>
<feature type="region of interest" description="Disordered" evidence="2">
    <location>
        <begin position="644"/>
        <end position="676"/>
    </location>
</feature>
<organism evidence="4 5">
    <name type="scientific">Tegillarca granosa</name>
    <name type="common">Malaysian cockle</name>
    <name type="synonym">Anadara granosa</name>
    <dbReference type="NCBI Taxonomy" id="220873"/>
    <lineage>
        <taxon>Eukaryota</taxon>
        <taxon>Metazoa</taxon>
        <taxon>Spiralia</taxon>
        <taxon>Lophotrochozoa</taxon>
        <taxon>Mollusca</taxon>
        <taxon>Bivalvia</taxon>
        <taxon>Autobranchia</taxon>
        <taxon>Pteriomorphia</taxon>
        <taxon>Arcoida</taxon>
        <taxon>Arcoidea</taxon>
        <taxon>Arcidae</taxon>
        <taxon>Tegillarca</taxon>
    </lineage>
</organism>
<dbReference type="InterPro" id="IPR042228">
    <property type="entry name" value="Dynein_linker_3"/>
</dbReference>
<evidence type="ECO:0000313" key="4">
    <source>
        <dbReference type="EMBL" id="KAJ8314952.1"/>
    </source>
</evidence>
<reference evidence="4 5" key="1">
    <citation type="submission" date="2022-12" db="EMBL/GenBank/DDBJ databases">
        <title>Chromosome-level genome of Tegillarca granosa.</title>
        <authorList>
            <person name="Kim J."/>
        </authorList>
    </citation>
    <scope>NUCLEOTIDE SEQUENCE [LARGE SCALE GENOMIC DNA]</scope>
    <source>
        <strain evidence="4">Teg-2019</strain>
        <tissue evidence="4">Adductor muscle</tissue>
    </source>
</reference>
<dbReference type="Gene3D" id="1.20.58.1120">
    <property type="match status" value="1"/>
</dbReference>
<comment type="caution">
    <text evidence="4">The sequence shown here is derived from an EMBL/GenBank/DDBJ whole genome shotgun (WGS) entry which is preliminary data.</text>
</comment>
<name>A0ABQ9FGF6_TEGGR</name>